<dbReference type="InterPro" id="IPR009679">
    <property type="entry name" value="Phage_186_CII-like"/>
</dbReference>
<evidence type="ECO:0000313" key="3">
    <source>
        <dbReference type="Proteomes" id="UP000263753"/>
    </source>
</evidence>
<evidence type="ECO:0000256" key="1">
    <source>
        <dbReference type="SAM" id="Coils"/>
    </source>
</evidence>
<name>A0A3B7M1Z4_9GAMM</name>
<dbReference type="Proteomes" id="UP000263753">
    <property type="component" value="Chromosome"/>
</dbReference>
<dbReference type="Pfam" id="PF06892">
    <property type="entry name" value="Phage_CP76"/>
    <property type="match status" value="1"/>
</dbReference>
<evidence type="ECO:0000313" key="2">
    <source>
        <dbReference type="EMBL" id="AXY56613.1"/>
    </source>
</evidence>
<accession>A0A3B7M1Z4</accession>
<keyword evidence="1" id="KW-0175">Coiled coil</keyword>
<feature type="coiled-coil region" evidence="1">
    <location>
        <begin position="129"/>
        <end position="156"/>
    </location>
</feature>
<dbReference type="KEGG" id="achi:CDG60_08555"/>
<dbReference type="GO" id="GO:0003677">
    <property type="term" value="F:DNA binding"/>
    <property type="evidence" value="ECO:0007669"/>
    <property type="project" value="InterPro"/>
</dbReference>
<dbReference type="AlphaFoldDB" id="A0A3B7M1Z4"/>
<reference evidence="3" key="1">
    <citation type="submission" date="2018-09" db="EMBL/GenBank/DDBJ databases">
        <title>The complete genome of Acinetobacter sp. strain WCHAc010005.</title>
        <authorList>
            <person name="Hu Y."/>
            <person name="Long H."/>
            <person name="Feng Y."/>
            <person name="Zong Z."/>
        </authorList>
    </citation>
    <scope>NUCLEOTIDE SEQUENCE [LARGE SCALE GENOMIC DNA]</scope>
    <source>
        <strain evidence="3">WCHAc010005</strain>
    </source>
</reference>
<organism evidence="2 3">
    <name type="scientific">Acinetobacter chinensis</name>
    <dbReference type="NCBI Taxonomy" id="2004650"/>
    <lineage>
        <taxon>Bacteria</taxon>
        <taxon>Pseudomonadati</taxon>
        <taxon>Pseudomonadota</taxon>
        <taxon>Gammaproteobacteria</taxon>
        <taxon>Moraxellales</taxon>
        <taxon>Moraxellaceae</taxon>
        <taxon>Acinetobacter</taxon>
    </lineage>
</organism>
<dbReference type="RefSeq" id="WP_087514394.1">
    <property type="nucleotide sequence ID" value="NZ_CP032134.1"/>
</dbReference>
<gene>
    <name evidence="2" type="ORF">CDG60_08555</name>
</gene>
<protein>
    <submittedName>
        <fullName evidence="2">XRE family transcriptional regulator</fullName>
    </submittedName>
</protein>
<sequence>MTEKTISKEAQNGLFQMIRNTDGISTSDIAQVVGDVQNTISNYANVNMPNHLPSLRKFEQILYYTRNPAVLKVWAHEIGYMLIPSEHTLCNARQIGVIESLLNFNVGSGQVNQHVLDAWADGVITPSELADTANTLEKLEEDLRSLRKSLETQAANYLTAIKKEKA</sequence>
<proteinExistence type="predicted"/>
<dbReference type="EMBL" id="CP032134">
    <property type="protein sequence ID" value="AXY56613.1"/>
    <property type="molecule type" value="Genomic_DNA"/>
</dbReference>